<dbReference type="EMBL" id="LGRX02033544">
    <property type="protein sequence ID" value="KAK3240826.1"/>
    <property type="molecule type" value="Genomic_DNA"/>
</dbReference>
<evidence type="ECO:0000313" key="4">
    <source>
        <dbReference type="Proteomes" id="UP001190700"/>
    </source>
</evidence>
<keyword evidence="4" id="KW-1185">Reference proteome</keyword>
<accession>A0AAE0BQD2</accession>
<sequence length="573" mass="62148">MASYKVSLLSQKTGKLQPLNLLVHADGVKLMTRDGTKQLQHLLYEHIGKTLSAKENAIELEIKKKNSHGFLTVTCPNAETSKMILDDIAAAKAKHAAGASITASRKSFSKRDSTKLNPPPATPPAPPPPEPPKTRTPTRSHRPFTPQKGIQSIPESHGTPPLPPPAAPPPHNAVQVVPSYALPPPPLEPPPLSSKRYIRPVALPFSVTTEVIHQASGRRMAVVATVDATGLALKDADTLRVLEVFEFSQQLKSFWVEKGLDGIVCLEIAVLRNPGATQALYLRVPQPEVLVGALEYGQAEWAGSGYTLPEVATLKNELLVTEQRFRDAEVYIIEAEKRATGADVKAAAANDEVARLRTELELVHQQQEDMSMKVGLLVQAFKDGLPSGLGGRGSDRGLPMSPVMTDLNWCLVTARGEQEGPYSLAQLRALVVSGALTPEVQIEDLRRGFQASLFSVLAHSVSDLNSRLPGSPSTSPHKSPKGRPPPPRPAPTNNSHPTTPPPYSPGGDRTKTAKGEERWLILDDNRQFQGPYSLQQLEVWLSAGYISRNAVVVNSKNSTMQTTLGKVLIWDQQ</sequence>
<dbReference type="InterPro" id="IPR003169">
    <property type="entry name" value="GYF"/>
</dbReference>
<feature type="region of interest" description="Disordered" evidence="1">
    <location>
        <begin position="96"/>
        <end position="182"/>
    </location>
</feature>
<reference evidence="3 4" key="1">
    <citation type="journal article" date="2015" name="Genome Biol. Evol.">
        <title>Comparative Genomics of a Bacterivorous Green Alga Reveals Evolutionary Causalities and Consequences of Phago-Mixotrophic Mode of Nutrition.</title>
        <authorList>
            <person name="Burns J.A."/>
            <person name="Paasch A."/>
            <person name="Narechania A."/>
            <person name="Kim E."/>
        </authorList>
    </citation>
    <scope>NUCLEOTIDE SEQUENCE [LARGE SCALE GENOMIC DNA]</scope>
    <source>
        <strain evidence="3 4">PLY_AMNH</strain>
    </source>
</reference>
<gene>
    <name evidence="3" type="ORF">CYMTET_49368</name>
</gene>
<evidence type="ECO:0000313" key="3">
    <source>
        <dbReference type="EMBL" id="KAK3240826.1"/>
    </source>
</evidence>
<dbReference type="AlphaFoldDB" id="A0AAE0BQD2"/>
<feature type="domain" description="GYF" evidence="2">
    <location>
        <begin position="516"/>
        <end position="565"/>
    </location>
</feature>
<proteinExistence type="predicted"/>
<dbReference type="InterPro" id="IPR035445">
    <property type="entry name" value="GYF-like_dom_sf"/>
</dbReference>
<feature type="region of interest" description="Disordered" evidence="1">
    <location>
        <begin position="464"/>
        <end position="512"/>
    </location>
</feature>
<dbReference type="PROSITE" id="PS50829">
    <property type="entry name" value="GYF"/>
    <property type="match status" value="1"/>
</dbReference>
<dbReference type="SUPFAM" id="SSF55277">
    <property type="entry name" value="GYF domain"/>
    <property type="match status" value="1"/>
</dbReference>
<feature type="compositionally biased region" description="Pro residues" evidence="1">
    <location>
        <begin position="117"/>
        <end position="131"/>
    </location>
</feature>
<name>A0AAE0BQD2_9CHLO</name>
<feature type="compositionally biased region" description="Pro residues" evidence="1">
    <location>
        <begin position="160"/>
        <end position="171"/>
    </location>
</feature>
<organism evidence="3 4">
    <name type="scientific">Cymbomonas tetramitiformis</name>
    <dbReference type="NCBI Taxonomy" id="36881"/>
    <lineage>
        <taxon>Eukaryota</taxon>
        <taxon>Viridiplantae</taxon>
        <taxon>Chlorophyta</taxon>
        <taxon>Pyramimonadophyceae</taxon>
        <taxon>Pyramimonadales</taxon>
        <taxon>Pyramimonadaceae</taxon>
        <taxon>Cymbomonas</taxon>
    </lineage>
</organism>
<comment type="caution">
    <text evidence="3">The sequence shown here is derived from an EMBL/GenBank/DDBJ whole genome shotgun (WGS) entry which is preliminary data.</text>
</comment>
<evidence type="ECO:0000256" key="1">
    <source>
        <dbReference type="SAM" id="MobiDB-lite"/>
    </source>
</evidence>
<protein>
    <recommendedName>
        <fullName evidence="2">GYF domain-containing protein</fullName>
    </recommendedName>
</protein>
<dbReference type="Proteomes" id="UP001190700">
    <property type="component" value="Unassembled WGS sequence"/>
</dbReference>
<evidence type="ECO:0000259" key="2">
    <source>
        <dbReference type="PROSITE" id="PS50829"/>
    </source>
</evidence>
<dbReference type="Gene3D" id="3.30.1490.40">
    <property type="match status" value="1"/>
</dbReference>